<dbReference type="SUPFAM" id="SSF52540">
    <property type="entry name" value="P-loop containing nucleoside triphosphate hydrolases"/>
    <property type="match status" value="1"/>
</dbReference>
<dbReference type="InterPro" id="IPR003442">
    <property type="entry name" value="T6A_TsaE"/>
</dbReference>
<dbReference type="Proteomes" id="UP000741863">
    <property type="component" value="Unassembled WGS sequence"/>
</dbReference>
<accession>A0ABS2PI43</accession>
<evidence type="ECO:0000256" key="9">
    <source>
        <dbReference type="ARBA" id="ARBA00022842"/>
    </source>
</evidence>
<dbReference type="RefSeq" id="WP_204699822.1">
    <property type="nucleotide sequence ID" value="NZ_JAFBEC010000024.1"/>
</dbReference>
<reference evidence="11 12" key="1">
    <citation type="submission" date="2021-01" db="EMBL/GenBank/DDBJ databases">
        <title>Genomic Encyclopedia of Type Strains, Phase IV (KMG-IV): sequencing the most valuable type-strain genomes for metagenomic binning, comparative biology and taxonomic classification.</title>
        <authorList>
            <person name="Goeker M."/>
        </authorList>
    </citation>
    <scope>NUCLEOTIDE SEQUENCE [LARGE SCALE GENOMIC DNA]</scope>
    <source>
        <strain evidence="11 12">DSM 25540</strain>
    </source>
</reference>
<evidence type="ECO:0000313" key="12">
    <source>
        <dbReference type="Proteomes" id="UP000741863"/>
    </source>
</evidence>
<proteinExistence type="inferred from homology"/>
<keyword evidence="6" id="KW-0479">Metal-binding</keyword>
<protein>
    <recommendedName>
        <fullName evidence="3">tRNA threonylcarbamoyladenosine biosynthesis protein TsaE</fullName>
    </recommendedName>
    <alternativeName>
        <fullName evidence="10">t(6)A37 threonylcarbamoyladenosine biosynthesis protein TsaE</fullName>
    </alternativeName>
</protein>
<dbReference type="InterPro" id="IPR027417">
    <property type="entry name" value="P-loop_NTPase"/>
</dbReference>
<keyword evidence="8" id="KW-0067">ATP-binding</keyword>
<evidence type="ECO:0000256" key="4">
    <source>
        <dbReference type="ARBA" id="ARBA00022490"/>
    </source>
</evidence>
<evidence type="ECO:0000256" key="10">
    <source>
        <dbReference type="ARBA" id="ARBA00032441"/>
    </source>
</evidence>
<organism evidence="11 12">
    <name type="scientific">Geomicrobium sediminis</name>
    <dbReference type="NCBI Taxonomy" id="1347788"/>
    <lineage>
        <taxon>Bacteria</taxon>
        <taxon>Bacillati</taxon>
        <taxon>Bacillota</taxon>
        <taxon>Bacilli</taxon>
        <taxon>Bacillales</taxon>
        <taxon>Geomicrobium</taxon>
    </lineage>
</organism>
<keyword evidence="5" id="KW-0819">tRNA processing</keyword>
<dbReference type="Pfam" id="PF02367">
    <property type="entry name" value="TsaE"/>
    <property type="match status" value="1"/>
</dbReference>
<name>A0ABS2PI43_9BACL</name>
<keyword evidence="7" id="KW-0547">Nucleotide-binding</keyword>
<keyword evidence="9" id="KW-0460">Magnesium</keyword>
<evidence type="ECO:0000256" key="7">
    <source>
        <dbReference type="ARBA" id="ARBA00022741"/>
    </source>
</evidence>
<evidence type="ECO:0000256" key="2">
    <source>
        <dbReference type="ARBA" id="ARBA00007599"/>
    </source>
</evidence>
<evidence type="ECO:0000313" key="11">
    <source>
        <dbReference type="EMBL" id="MBM7635100.1"/>
    </source>
</evidence>
<comment type="subcellular location">
    <subcellularLocation>
        <location evidence="1">Cytoplasm</location>
    </subcellularLocation>
</comment>
<sequence length="152" mass="17008">MAEYVIHTKHVEETMYVGEQLAKVAMAGDVFALDGDLGAGKTHFSKGFAKGLHVEGNVNSPTFTIIKHYEGRLPLYHIDAYRLDDGEGEEIGLFDVIQGEGVSLIEWASIIEDELPDHTIRISLTRVSDEERQLQFKGVDERFEQVLKGFGQ</sequence>
<evidence type="ECO:0000256" key="8">
    <source>
        <dbReference type="ARBA" id="ARBA00022840"/>
    </source>
</evidence>
<keyword evidence="12" id="KW-1185">Reference proteome</keyword>
<evidence type="ECO:0000256" key="6">
    <source>
        <dbReference type="ARBA" id="ARBA00022723"/>
    </source>
</evidence>
<comment type="similarity">
    <text evidence="2">Belongs to the TsaE family.</text>
</comment>
<comment type="caution">
    <text evidence="11">The sequence shown here is derived from an EMBL/GenBank/DDBJ whole genome shotgun (WGS) entry which is preliminary data.</text>
</comment>
<evidence type="ECO:0000256" key="5">
    <source>
        <dbReference type="ARBA" id="ARBA00022694"/>
    </source>
</evidence>
<keyword evidence="4" id="KW-0963">Cytoplasm</keyword>
<dbReference type="PANTHER" id="PTHR33540:SF2">
    <property type="entry name" value="TRNA THREONYLCARBAMOYLADENOSINE BIOSYNTHESIS PROTEIN TSAE"/>
    <property type="match status" value="1"/>
</dbReference>
<gene>
    <name evidence="11" type="ORF">JOD17_004243</name>
</gene>
<evidence type="ECO:0000256" key="1">
    <source>
        <dbReference type="ARBA" id="ARBA00004496"/>
    </source>
</evidence>
<dbReference type="NCBIfam" id="TIGR00150">
    <property type="entry name" value="T6A_YjeE"/>
    <property type="match status" value="1"/>
</dbReference>
<dbReference type="Gene3D" id="3.40.50.300">
    <property type="entry name" value="P-loop containing nucleotide triphosphate hydrolases"/>
    <property type="match status" value="1"/>
</dbReference>
<dbReference type="PANTHER" id="PTHR33540">
    <property type="entry name" value="TRNA THREONYLCARBAMOYLADENOSINE BIOSYNTHESIS PROTEIN TSAE"/>
    <property type="match status" value="1"/>
</dbReference>
<dbReference type="EMBL" id="JAFBEC010000024">
    <property type="protein sequence ID" value="MBM7635100.1"/>
    <property type="molecule type" value="Genomic_DNA"/>
</dbReference>
<evidence type="ECO:0000256" key="3">
    <source>
        <dbReference type="ARBA" id="ARBA00019010"/>
    </source>
</evidence>